<proteinExistence type="predicted"/>
<comment type="caution">
    <text evidence="1">The sequence shown here is derived from an EMBL/GenBank/DDBJ whole genome shotgun (WGS) entry which is preliminary data.</text>
</comment>
<organism evidence="1">
    <name type="scientific">marine sediment metagenome</name>
    <dbReference type="NCBI Taxonomy" id="412755"/>
    <lineage>
        <taxon>unclassified sequences</taxon>
        <taxon>metagenomes</taxon>
        <taxon>ecological metagenomes</taxon>
    </lineage>
</organism>
<gene>
    <name evidence="1" type="ORF">S01H1_19303</name>
</gene>
<feature type="non-terminal residue" evidence="1">
    <location>
        <position position="1"/>
    </location>
</feature>
<reference evidence="1" key="1">
    <citation type="journal article" date="2014" name="Front. Microbiol.">
        <title>High frequency of phylogenetically diverse reductive dehalogenase-homologous genes in deep subseafloor sedimentary metagenomes.</title>
        <authorList>
            <person name="Kawai M."/>
            <person name="Futagami T."/>
            <person name="Toyoda A."/>
            <person name="Takaki Y."/>
            <person name="Nishi S."/>
            <person name="Hori S."/>
            <person name="Arai W."/>
            <person name="Tsubouchi T."/>
            <person name="Morono Y."/>
            <person name="Uchiyama I."/>
            <person name="Ito T."/>
            <person name="Fujiyama A."/>
            <person name="Inagaki F."/>
            <person name="Takami H."/>
        </authorList>
    </citation>
    <scope>NUCLEOTIDE SEQUENCE</scope>
    <source>
        <strain evidence="1">Expedition CK06-06</strain>
    </source>
</reference>
<dbReference type="EMBL" id="BARS01010408">
    <property type="protein sequence ID" value="GAF93251.1"/>
    <property type="molecule type" value="Genomic_DNA"/>
</dbReference>
<accession>X0U1K0</accession>
<feature type="non-terminal residue" evidence="1">
    <location>
        <position position="309"/>
    </location>
</feature>
<protein>
    <submittedName>
        <fullName evidence="1">Uncharacterized protein</fullName>
    </submittedName>
</protein>
<sequence length="309" mass="34671">RQYYNPDTVSVGYQSGVSSFFIKTTPVIEYYNVTPNGDGGWGEPYFFYINVSDEDGDDMDVYLFVEYTTGWVQRNSSLNVNGVNQSVMFYHNPLFTAGTQIGTRRYRIEVDDDHGYHVETANISFSVYKDNTSSIYYMGNGTEIYRPSPGSFKFGVQVWDVDRLPNTTPGSRTGKFWLTKDRQNFTMYPTTAEDYRYTNGSGVMLIDENKITIDCDFEVGPQLWFGGLTADNYYKDSNSTNFTFIITTDNLSANLTIDNVSYLAGVENVTLRVNVSDECFEDNGGVVGACVVFTIPDVPYTCPVAGCAT</sequence>
<evidence type="ECO:0000313" key="1">
    <source>
        <dbReference type="EMBL" id="GAF93251.1"/>
    </source>
</evidence>
<dbReference type="AlphaFoldDB" id="X0U1K0"/>
<name>X0U1K0_9ZZZZ</name>